<dbReference type="AlphaFoldDB" id="A0A5J5IEK0"/>
<dbReference type="GO" id="GO:0016798">
    <property type="term" value="F:hydrolase activity, acting on glycosyl bonds"/>
    <property type="evidence" value="ECO:0007669"/>
    <property type="project" value="UniProtKB-KW"/>
</dbReference>
<evidence type="ECO:0000313" key="2">
    <source>
        <dbReference type="EMBL" id="KAA9038428.1"/>
    </source>
</evidence>
<keyword evidence="2" id="KW-0326">Glycosidase</keyword>
<keyword evidence="2" id="KW-0378">Hydrolase</keyword>
<comment type="caution">
    <text evidence="2">The sequence shown here is derived from an EMBL/GenBank/DDBJ whole genome shotgun (WGS) entry which is preliminary data.</text>
</comment>
<sequence length="327" mass="36730">MKKFLFFIYFVVICLVSNAQLSWKNLDSLYQPLPASMHIYKSTDLIDGKPEVVYYVIADMKDKSLNFTTDTTYKRRFTPSQFFEKDNHPLLVVNSCFFSFATNQNLNIVEKNGKLVGYNVHSIAGKKKDTLTYYHSFDGAFGVTKNRTADIAWIYTDSSKKYPYASEFAIPFMHDSVANHSFNDIEINTSLVLGHRGKSVPSFKKWRMKTAIGGGPVLVQNSKVQISNNEERKFYGMAINDRHPRTAIGYTNGHEIIILVAEGRSETASGITLIQEAQILKDLGCKEALNLDGGGSSCMLVNGRQTNSPSDKKGQRSVPSVFLIEKK</sequence>
<dbReference type="InterPro" id="IPR018711">
    <property type="entry name" value="NAGPA"/>
</dbReference>
<dbReference type="Pfam" id="PF09992">
    <property type="entry name" value="NAGPA"/>
    <property type="match status" value="1"/>
</dbReference>
<dbReference type="PANTHER" id="PTHR40446">
    <property type="entry name" value="N-ACETYLGLUCOSAMINE-1-PHOSPHODIESTER ALPHA-N-ACETYLGLUCOSAMINIDASE"/>
    <property type="match status" value="1"/>
</dbReference>
<accession>A0A5J5IEK0</accession>
<evidence type="ECO:0000259" key="1">
    <source>
        <dbReference type="Pfam" id="PF09992"/>
    </source>
</evidence>
<dbReference type="RefSeq" id="WP_150415103.1">
    <property type="nucleotide sequence ID" value="NZ_VYQF01000003.1"/>
</dbReference>
<dbReference type="EMBL" id="VYQF01000003">
    <property type="protein sequence ID" value="KAA9038428.1"/>
    <property type="molecule type" value="Genomic_DNA"/>
</dbReference>
<keyword evidence="3" id="KW-1185">Reference proteome</keyword>
<evidence type="ECO:0000313" key="3">
    <source>
        <dbReference type="Proteomes" id="UP000326903"/>
    </source>
</evidence>
<reference evidence="2 3" key="1">
    <citation type="submission" date="2019-09" db="EMBL/GenBank/DDBJ databases">
        <title>Draft genome sequence of Ginsengibacter sp. BR5-29.</title>
        <authorList>
            <person name="Im W.-T."/>
        </authorList>
    </citation>
    <scope>NUCLEOTIDE SEQUENCE [LARGE SCALE GENOMIC DNA]</scope>
    <source>
        <strain evidence="2 3">BR5-29</strain>
    </source>
</reference>
<gene>
    <name evidence="2" type="ORF">FW778_12735</name>
</gene>
<feature type="domain" description="Phosphodiester glycosidase" evidence="1">
    <location>
        <begin position="203"/>
        <end position="324"/>
    </location>
</feature>
<protein>
    <submittedName>
        <fullName evidence="2">Phosphodiester glycosidase family protein</fullName>
    </submittedName>
</protein>
<dbReference type="PANTHER" id="PTHR40446:SF2">
    <property type="entry name" value="N-ACETYLGLUCOSAMINE-1-PHOSPHODIESTER ALPHA-N-ACETYLGLUCOSAMINIDASE"/>
    <property type="match status" value="1"/>
</dbReference>
<proteinExistence type="predicted"/>
<organism evidence="2 3">
    <name type="scientific">Ginsengibacter hankyongi</name>
    <dbReference type="NCBI Taxonomy" id="2607284"/>
    <lineage>
        <taxon>Bacteria</taxon>
        <taxon>Pseudomonadati</taxon>
        <taxon>Bacteroidota</taxon>
        <taxon>Chitinophagia</taxon>
        <taxon>Chitinophagales</taxon>
        <taxon>Chitinophagaceae</taxon>
        <taxon>Ginsengibacter</taxon>
    </lineage>
</organism>
<name>A0A5J5IEK0_9BACT</name>
<dbReference type="Proteomes" id="UP000326903">
    <property type="component" value="Unassembled WGS sequence"/>
</dbReference>